<evidence type="ECO:0000256" key="8">
    <source>
        <dbReference type="RuleBase" id="RU003615"/>
    </source>
</evidence>
<evidence type="ECO:0000256" key="5">
    <source>
        <dbReference type="ARBA" id="ARBA00022801"/>
    </source>
</evidence>
<evidence type="ECO:0000259" key="12">
    <source>
        <dbReference type="SMART" id="SM00642"/>
    </source>
</evidence>
<gene>
    <name evidence="14" type="ORF">Poli38472_009050</name>
</gene>
<reference evidence="14" key="1">
    <citation type="submission" date="2019-03" db="EMBL/GenBank/DDBJ databases">
        <title>Long read genome sequence of the mycoparasitic Pythium oligandrum ATCC 38472 isolated from sugarbeet rhizosphere.</title>
        <authorList>
            <person name="Gaulin E."/>
        </authorList>
    </citation>
    <scope>NUCLEOTIDE SEQUENCE</scope>
    <source>
        <strain evidence="14">ATCC 38472_TT</strain>
    </source>
</reference>
<evidence type="ECO:0000256" key="6">
    <source>
        <dbReference type="ARBA" id="ARBA00023277"/>
    </source>
</evidence>
<dbReference type="InterPro" id="IPR013783">
    <property type="entry name" value="Ig-like_fold"/>
</dbReference>
<dbReference type="Gene3D" id="2.60.40.10">
    <property type="entry name" value="Immunoglobulins"/>
    <property type="match status" value="2"/>
</dbReference>
<evidence type="ECO:0000256" key="7">
    <source>
        <dbReference type="ARBA" id="ARBA00023295"/>
    </source>
</evidence>
<dbReference type="Proteomes" id="UP000794436">
    <property type="component" value="Unassembled WGS sequence"/>
</dbReference>
<dbReference type="GO" id="GO:0004556">
    <property type="term" value="F:alpha-amylase activity"/>
    <property type="evidence" value="ECO:0007669"/>
    <property type="project" value="UniProtKB-UniRule"/>
</dbReference>
<name>A0A8K1CM76_PYTOL</name>
<evidence type="ECO:0000256" key="3">
    <source>
        <dbReference type="ARBA" id="ARBA00008061"/>
    </source>
</evidence>
<dbReference type="PRINTS" id="PR00110">
    <property type="entry name" value="ALPHAAMYLASE"/>
</dbReference>
<dbReference type="SMART" id="SM00642">
    <property type="entry name" value="Aamy"/>
    <property type="match status" value="1"/>
</dbReference>
<dbReference type="OrthoDB" id="550577at2759"/>
<protein>
    <recommendedName>
        <fullName evidence="4 9">Alpha-amylase</fullName>
        <ecNumber evidence="4 9">3.2.1.1</ecNumber>
    </recommendedName>
</protein>
<evidence type="ECO:0000313" key="15">
    <source>
        <dbReference type="Proteomes" id="UP000794436"/>
    </source>
</evidence>
<dbReference type="InterPro" id="IPR005085">
    <property type="entry name" value="CBM25"/>
</dbReference>
<feature type="domain" description="Carbohydrate binding module family 25" evidence="13">
    <location>
        <begin position="32"/>
        <end position="111"/>
    </location>
</feature>
<keyword evidence="6 9" id="KW-0119">Carbohydrate metabolism</keyword>
<sequence length="856" mass="93427">MRQFFAVVHVLFALCALAVNAQILARNDDGTGMHIYFRTAWTTPYIHYNTGAGWTTSPGLKMTASTDRVHFPSEAGWFRFDAIATSLEFVFNSGADVWDNNNNLNYKVTAAGTYVVTSTVTTPPNPLVQVKASDGTGLHIYFRTAWTTPYIHYNSGAWTTSPGVKMVASTDSAFPAGAGWFKHDLPSLTSLEFVFNNGQDVWDNNNNVNYNVLTAGTYALTSTLTTPPYPIPSDPNAPTPTPTTIPPSSGCSNYEGLDTCTSSAQVSYPDSIEARRWQTPARNSSSWRSEFQDYRSLQGYAHVVYASNRLSATVTVRTVLRVTSGTTCTYTYNGASSTSNQYSATSSLMTDLNIVVKCVNGASTWTLNLEPVNFVWQSTGVATPAGFENGQKGAIVDMFGWPYADIESECKDFLGKAGYLGVKINPPQEAVLSDAWPQDGQRNPWYYVYQPVSYRLVSRMGTRAQLRSMIQSCRANGVRVYADAVVNHMTGSGNDINPTHRKGTTSSCSNWGPKSSAGKSPYYTHNFQYQVNAQTGQRPAAEFPAVPFGPSDFHCERTLNSYTDGFSLSNGWLVGLLDLNTGKQSVRERIAQYFVDLLGIGFSGFRIDAIKHMGPTDSAAIMGLLNTYMGGSFPADFIMWGEVILGGEADLLACNAASGFNFYTELDQRYAAAGISATDIAKLKIWSSDYPATFPACGSWILPASRFVIQNDDHDQQQPGSTSRDMGTKGSVLVTSRNVAAHRNFEVQLFTRREADWKIKVVLSSFTIFPDNTPAGFPDGWSDCSGFDTSAGQTCSRSVPYEKAFRAGSCGYTVENFASVGKYTRVHRDLQIVNAMRSWVGMSTVTASQVGITGSC</sequence>
<evidence type="ECO:0000256" key="10">
    <source>
        <dbReference type="SAM" id="MobiDB-lite"/>
    </source>
</evidence>
<comment type="caution">
    <text evidence="14">The sequence shown here is derived from an EMBL/GenBank/DDBJ whole genome shotgun (WGS) entry which is preliminary data.</text>
</comment>
<comment type="similarity">
    <text evidence="3 8">Belongs to the glycosyl hydrolase 13 family.</text>
</comment>
<dbReference type="GO" id="GO:0005975">
    <property type="term" value="P:carbohydrate metabolic process"/>
    <property type="evidence" value="ECO:0007669"/>
    <property type="project" value="InterPro"/>
</dbReference>
<dbReference type="GO" id="GO:0043169">
    <property type="term" value="F:cation binding"/>
    <property type="evidence" value="ECO:0007669"/>
    <property type="project" value="InterPro"/>
</dbReference>
<accession>A0A8K1CM76</accession>
<dbReference type="InterPro" id="IPR006046">
    <property type="entry name" value="Alpha_amylase"/>
</dbReference>
<comment type="cofactor">
    <cofactor evidence="2">
        <name>Ca(2+)</name>
        <dbReference type="ChEBI" id="CHEBI:29108"/>
    </cofactor>
</comment>
<dbReference type="InterPro" id="IPR006047">
    <property type="entry name" value="GH13_cat_dom"/>
</dbReference>
<keyword evidence="7 9" id="KW-0326">Glycosidase</keyword>
<keyword evidence="11" id="KW-0732">Signal</keyword>
<evidence type="ECO:0000256" key="1">
    <source>
        <dbReference type="ARBA" id="ARBA00000548"/>
    </source>
</evidence>
<feature type="region of interest" description="Disordered" evidence="10">
    <location>
        <begin position="492"/>
        <end position="512"/>
    </location>
</feature>
<dbReference type="EMBL" id="SPLM01000038">
    <property type="protein sequence ID" value="TMW64883.1"/>
    <property type="molecule type" value="Genomic_DNA"/>
</dbReference>
<proteinExistence type="inferred from homology"/>
<feature type="chain" id="PRO_5035453936" description="Alpha-amylase" evidence="11">
    <location>
        <begin position="22"/>
        <end position="856"/>
    </location>
</feature>
<feature type="domain" description="Glycosyl hydrolase family 13 catalytic" evidence="12">
    <location>
        <begin position="393"/>
        <end position="806"/>
    </location>
</feature>
<evidence type="ECO:0000313" key="14">
    <source>
        <dbReference type="EMBL" id="TMW64883.1"/>
    </source>
</evidence>
<evidence type="ECO:0000259" key="13">
    <source>
        <dbReference type="SMART" id="SM01066"/>
    </source>
</evidence>
<dbReference type="InterPro" id="IPR017853">
    <property type="entry name" value="GH"/>
</dbReference>
<dbReference type="GO" id="GO:2001070">
    <property type="term" value="F:starch binding"/>
    <property type="evidence" value="ECO:0007669"/>
    <property type="project" value="InterPro"/>
</dbReference>
<dbReference type="Pfam" id="PF03423">
    <property type="entry name" value="CBM_25"/>
    <property type="match status" value="2"/>
</dbReference>
<feature type="domain" description="Carbohydrate binding module family 25" evidence="13">
    <location>
        <begin position="135"/>
        <end position="215"/>
    </location>
</feature>
<dbReference type="Pfam" id="PF00128">
    <property type="entry name" value="Alpha-amylase"/>
    <property type="match status" value="1"/>
</dbReference>
<dbReference type="SUPFAM" id="SSF51445">
    <property type="entry name" value="(Trans)glycosidases"/>
    <property type="match status" value="1"/>
</dbReference>
<dbReference type="Gene3D" id="3.20.20.80">
    <property type="entry name" value="Glycosidases"/>
    <property type="match status" value="1"/>
</dbReference>
<dbReference type="AlphaFoldDB" id="A0A8K1CM76"/>
<evidence type="ECO:0000256" key="2">
    <source>
        <dbReference type="ARBA" id="ARBA00001913"/>
    </source>
</evidence>
<dbReference type="PANTHER" id="PTHR43447">
    <property type="entry name" value="ALPHA-AMYLASE"/>
    <property type="match status" value="1"/>
</dbReference>
<evidence type="ECO:0000256" key="4">
    <source>
        <dbReference type="ARBA" id="ARBA00012595"/>
    </source>
</evidence>
<dbReference type="SMART" id="SM01066">
    <property type="entry name" value="CBM_25"/>
    <property type="match status" value="2"/>
</dbReference>
<keyword evidence="5 9" id="KW-0378">Hydrolase</keyword>
<feature type="signal peptide" evidence="11">
    <location>
        <begin position="1"/>
        <end position="21"/>
    </location>
</feature>
<evidence type="ECO:0000256" key="11">
    <source>
        <dbReference type="SAM" id="SignalP"/>
    </source>
</evidence>
<comment type="catalytic activity">
    <reaction evidence="1 9">
        <text>Endohydrolysis of (1-&gt;4)-alpha-D-glucosidic linkages in polysaccharides containing three or more (1-&gt;4)-alpha-linked D-glucose units.</text>
        <dbReference type="EC" id="3.2.1.1"/>
    </reaction>
</comment>
<evidence type="ECO:0000256" key="9">
    <source>
        <dbReference type="RuleBase" id="RU361134"/>
    </source>
</evidence>
<dbReference type="EC" id="3.2.1.1" evidence="4 9"/>
<organism evidence="14 15">
    <name type="scientific">Pythium oligandrum</name>
    <name type="common">Mycoparasitic fungus</name>
    <dbReference type="NCBI Taxonomy" id="41045"/>
    <lineage>
        <taxon>Eukaryota</taxon>
        <taxon>Sar</taxon>
        <taxon>Stramenopiles</taxon>
        <taxon>Oomycota</taxon>
        <taxon>Peronosporomycetes</taxon>
        <taxon>Pythiales</taxon>
        <taxon>Pythiaceae</taxon>
        <taxon>Pythium</taxon>
    </lineage>
</organism>
<keyword evidence="15" id="KW-1185">Reference proteome</keyword>